<keyword evidence="10 14" id="KW-0833">Ubl conjugation pathway</keyword>
<comment type="similarity">
    <text evidence="3 14">Belongs to the WD repeat PRP19 family.</text>
</comment>
<reference evidence="18" key="1">
    <citation type="submission" date="2016-03" db="EMBL/GenBank/DDBJ databases">
        <authorList>
            <person name="Devillers Hugo."/>
        </authorList>
    </citation>
    <scope>NUCLEOTIDE SEQUENCE [LARGE SCALE GENOMIC DNA]</scope>
</reference>
<dbReference type="SUPFAM" id="SSF69322">
    <property type="entry name" value="Tricorn protease domain 2"/>
    <property type="match status" value="1"/>
</dbReference>
<evidence type="ECO:0000256" key="14">
    <source>
        <dbReference type="RuleBase" id="RU367101"/>
    </source>
</evidence>
<evidence type="ECO:0000256" key="12">
    <source>
        <dbReference type="ARBA" id="ARBA00023204"/>
    </source>
</evidence>
<feature type="domain" description="U-box" evidence="16">
    <location>
        <begin position="1"/>
        <end position="66"/>
    </location>
</feature>
<evidence type="ECO:0000256" key="6">
    <source>
        <dbReference type="ARBA" id="ARBA00022679"/>
    </source>
</evidence>
<evidence type="ECO:0000256" key="9">
    <source>
        <dbReference type="ARBA" id="ARBA00022763"/>
    </source>
</evidence>
<dbReference type="InterPro" id="IPR015943">
    <property type="entry name" value="WD40/YVTN_repeat-like_dom_sf"/>
</dbReference>
<gene>
    <name evidence="17" type="ORF">LANO_0F09208G</name>
</gene>
<dbReference type="OrthoDB" id="687049at2759"/>
<comment type="catalytic activity">
    <reaction evidence="14">
        <text>S-ubiquitinyl-[E2 ubiquitin-conjugating enzyme]-L-cysteine + [acceptor protein]-L-lysine = [E2 ubiquitin-conjugating enzyme]-L-cysteine + N(6)-ubiquitinyl-[acceptor protein]-L-lysine.</text>
        <dbReference type="EC" id="2.3.2.27"/>
    </reaction>
</comment>
<evidence type="ECO:0000256" key="1">
    <source>
        <dbReference type="ARBA" id="ARBA00004123"/>
    </source>
</evidence>
<keyword evidence="7 14" id="KW-0747">Spliceosome</keyword>
<proteinExistence type="inferred from homology"/>
<dbReference type="GO" id="GO:0000398">
    <property type="term" value="P:mRNA splicing, via spliceosome"/>
    <property type="evidence" value="ECO:0007669"/>
    <property type="project" value="InterPro"/>
</dbReference>
<dbReference type="SMART" id="SM00504">
    <property type="entry name" value="Ubox"/>
    <property type="match status" value="1"/>
</dbReference>
<dbReference type="Gene3D" id="2.130.10.10">
    <property type="entry name" value="YVTN repeat-like/Quinoprotein amine dehydrogenase"/>
    <property type="match status" value="1"/>
</dbReference>
<dbReference type="CDD" id="cd16656">
    <property type="entry name" value="RING-Ubox_PRP19"/>
    <property type="match status" value="1"/>
</dbReference>
<evidence type="ECO:0000256" key="5">
    <source>
        <dbReference type="ARBA" id="ARBA00022664"/>
    </source>
</evidence>
<keyword evidence="9 14" id="KW-0227">DNA damage</keyword>
<dbReference type="UniPathway" id="UPA00143"/>
<evidence type="ECO:0000256" key="13">
    <source>
        <dbReference type="ARBA" id="ARBA00023242"/>
    </source>
</evidence>
<keyword evidence="15" id="KW-0175">Coiled coil</keyword>
<dbReference type="Pfam" id="PF08606">
    <property type="entry name" value="Prp19"/>
    <property type="match status" value="1"/>
</dbReference>
<evidence type="ECO:0000313" key="17">
    <source>
        <dbReference type="EMBL" id="SCV00917.1"/>
    </source>
</evidence>
<keyword evidence="8" id="KW-0677">Repeat</keyword>
<dbReference type="GO" id="GO:0006281">
    <property type="term" value="P:DNA repair"/>
    <property type="evidence" value="ECO:0007669"/>
    <property type="project" value="UniProtKB-KW"/>
</dbReference>
<keyword evidence="6 14" id="KW-0808">Transferase</keyword>
<dbReference type="InterPro" id="IPR013083">
    <property type="entry name" value="Znf_RING/FYVE/PHD"/>
</dbReference>
<keyword evidence="11 14" id="KW-0508">mRNA splicing</keyword>
<dbReference type="PANTHER" id="PTHR43995">
    <property type="entry name" value="PRE-MRNA-PROCESSING FACTOR 19"/>
    <property type="match status" value="1"/>
</dbReference>
<comment type="function">
    <text evidence="14">Ubiquitin-protein ligase which is mainly involved pre-mRNA splicing and DNA repair. Required for pre-mRNA splicing as component of the spliceosome.</text>
</comment>
<name>A0A1G4K9T2_9SACH</name>
<dbReference type="InterPro" id="IPR038959">
    <property type="entry name" value="Prp19"/>
</dbReference>
<evidence type="ECO:0000259" key="16">
    <source>
        <dbReference type="SMART" id="SM00504"/>
    </source>
</evidence>
<protein>
    <recommendedName>
        <fullName evidence="14">Pre-mRNA-processing factor 19</fullName>
        <ecNumber evidence="14">2.3.2.27</ecNumber>
    </recommendedName>
</protein>
<keyword evidence="13 14" id="KW-0539">Nucleus</keyword>
<dbReference type="SUPFAM" id="SSF57850">
    <property type="entry name" value="RING/U-box"/>
    <property type="match status" value="1"/>
</dbReference>
<evidence type="ECO:0000256" key="3">
    <source>
        <dbReference type="ARBA" id="ARBA00006388"/>
    </source>
</evidence>
<dbReference type="Gene3D" id="3.30.40.10">
    <property type="entry name" value="Zinc/RING finger domain, C3HC4 (zinc finger)"/>
    <property type="match status" value="1"/>
</dbReference>
<comment type="subunit">
    <text evidence="14">Homotetramer.</text>
</comment>
<dbReference type="GO" id="GO:0071006">
    <property type="term" value="C:U2-type catalytic step 1 spliceosome"/>
    <property type="evidence" value="ECO:0007669"/>
    <property type="project" value="TreeGrafter"/>
</dbReference>
<evidence type="ECO:0000256" key="11">
    <source>
        <dbReference type="ARBA" id="ARBA00023187"/>
    </source>
</evidence>
<dbReference type="GO" id="GO:0000974">
    <property type="term" value="C:Prp19 complex"/>
    <property type="evidence" value="ECO:0007669"/>
    <property type="project" value="UniProtKB-UniRule"/>
</dbReference>
<accession>A0A1G4K9T2</accession>
<evidence type="ECO:0000256" key="7">
    <source>
        <dbReference type="ARBA" id="ARBA00022728"/>
    </source>
</evidence>
<dbReference type="AlphaFoldDB" id="A0A1G4K9T2"/>
<keyword evidence="5 14" id="KW-0507">mRNA processing</keyword>
<dbReference type="InterPro" id="IPR055340">
    <property type="entry name" value="RING-Ubox_PRP19"/>
</dbReference>
<keyword evidence="18" id="KW-1185">Reference proteome</keyword>
<evidence type="ECO:0000256" key="10">
    <source>
        <dbReference type="ARBA" id="ARBA00022786"/>
    </source>
</evidence>
<dbReference type="PANTHER" id="PTHR43995:SF1">
    <property type="entry name" value="PRE-MRNA-PROCESSING FACTOR 19"/>
    <property type="match status" value="1"/>
</dbReference>
<organism evidence="17 18">
    <name type="scientific">Lachancea nothofagi CBS 11611</name>
    <dbReference type="NCBI Taxonomy" id="1266666"/>
    <lineage>
        <taxon>Eukaryota</taxon>
        <taxon>Fungi</taxon>
        <taxon>Dikarya</taxon>
        <taxon>Ascomycota</taxon>
        <taxon>Saccharomycotina</taxon>
        <taxon>Saccharomycetes</taxon>
        <taxon>Saccharomycetales</taxon>
        <taxon>Saccharomycetaceae</taxon>
        <taxon>Lachancea</taxon>
    </lineage>
</organism>
<dbReference type="GO" id="GO:0005737">
    <property type="term" value="C:cytoplasm"/>
    <property type="evidence" value="ECO:0007669"/>
    <property type="project" value="TreeGrafter"/>
</dbReference>
<feature type="coiled-coil region" evidence="15">
    <location>
        <begin position="116"/>
        <end position="143"/>
    </location>
</feature>
<dbReference type="EMBL" id="LT598452">
    <property type="protein sequence ID" value="SCV00917.1"/>
    <property type="molecule type" value="Genomic_DNA"/>
</dbReference>
<dbReference type="InterPro" id="IPR003613">
    <property type="entry name" value="Ubox_domain"/>
</dbReference>
<dbReference type="GO" id="GO:0061630">
    <property type="term" value="F:ubiquitin protein ligase activity"/>
    <property type="evidence" value="ECO:0007669"/>
    <property type="project" value="UniProtKB-UniRule"/>
</dbReference>
<dbReference type="EC" id="2.3.2.27" evidence="14"/>
<evidence type="ECO:0000256" key="8">
    <source>
        <dbReference type="ARBA" id="ARBA00022737"/>
    </source>
</evidence>
<evidence type="ECO:0000313" key="18">
    <source>
        <dbReference type="Proteomes" id="UP000189911"/>
    </source>
</evidence>
<comment type="subcellular location">
    <subcellularLocation>
        <location evidence="1 14">Nucleus</location>
    </subcellularLocation>
</comment>
<evidence type="ECO:0000256" key="2">
    <source>
        <dbReference type="ARBA" id="ARBA00004906"/>
    </source>
</evidence>
<dbReference type="InterPro" id="IPR013915">
    <property type="entry name" value="Prp19_cc"/>
</dbReference>
<evidence type="ECO:0000256" key="4">
    <source>
        <dbReference type="ARBA" id="ARBA00022574"/>
    </source>
</evidence>
<sequence>MFCAISGRPLKYAVFSPKSKCVFEKSLIESYVQENGIDPINKEALSVEELIEIAQTSEQYAMSNSLNSSTLKVNYSIPNLLSSLQDEWDAIVLENFQLRQQLEASKKELSTALYRCDAAMNVATRASLEAENLKQELSILTQNLAPAQAIKADSNNEEATDKLASSLMQEIIRNSQEFAKASRKVKFQPLPYLHYTADTEVIANISPNGKIESAFVNGNIANGKLVAFHSAEGSCNIISSSTLETGSLKSLLKQNEYLNFAAPLSATQVLFGTKSGKHGVYDLVDQQEVFTVLQNDDDSEVVMVSWIKEISERAYVVVNSNGLVSLADTVDHRVVDLKATNFRTTFAHLHKDGLLLLQGNDKNLIVQDLTDVAKAPIEYAHDVEVEGPILSAKFASNGYWLVLATASLLKIFDLRKKPNTLATETLVFTDKSLVAWDLDPSMKVLYLVFKDLENTDQCTLCCYEYNKPSKKWALKKSITEFFNDVSNLAYIWDSTAGYIKAVTSTALVGAKLD</sequence>
<dbReference type="GO" id="GO:0070534">
    <property type="term" value="P:protein K63-linked ubiquitination"/>
    <property type="evidence" value="ECO:0007669"/>
    <property type="project" value="UniProtKB-UniRule"/>
</dbReference>
<keyword evidence="12 14" id="KW-0234">DNA repair</keyword>
<comment type="pathway">
    <text evidence="2 14">Protein modification; protein ubiquitination.</text>
</comment>
<keyword evidence="4" id="KW-0853">WD repeat</keyword>
<dbReference type="FunFam" id="3.30.40.10:FF:000027">
    <property type="entry name" value="Pre-mRNA-processing factor 19, putative"/>
    <property type="match status" value="1"/>
</dbReference>
<evidence type="ECO:0000256" key="15">
    <source>
        <dbReference type="SAM" id="Coils"/>
    </source>
</evidence>
<dbReference type="Proteomes" id="UP000189911">
    <property type="component" value="Chromosome F"/>
</dbReference>